<dbReference type="EMBL" id="JAHRIQ010009873">
    <property type="protein sequence ID" value="MEQ2223639.1"/>
    <property type="molecule type" value="Genomic_DNA"/>
</dbReference>
<evidence type="ECO:0000256" key="1">
    <source>
        <dbReference type="SAM" id="Coils"/>
    </source>
</evidence>
<feature type="signal peptide" evidence="2">
    <location>
        <begin position="1"/>
        <end position="18"/>
    </location>
</feature>
<keyword evidence="2" id="KW-0732">Signal</keyword>
<gene>
    <name evidence="3" type="ORF">ILYODFUR_038645</name>
</gene>
<comment type="caution">
    <text evidence="3">The sequence shown here is derived from an EMBL/GenBank/DDBJ whole genome shotgun (WGS) entry which is preliminary data.</text>
</comment>
<name>A0ABV0SSV8_9TELE</name>
<evidence type="ECO:0000256" key="2">
    <source>
        <dbReference type="SAM" id="SignalP"/>
    </source>
</evidence>
<proteinExistence type="predicted"/>
<evidence type="ECO:0000313" key="4">
    <source>
        <dbReference type="Proteomes" id="UP001482620"/>
    </source>
</evidence>
<sequence>MSSHSSLVLVMVERLLQALELRQMEVQLEEEYNEKQKVLKEKRELEAKLLSAQSK</sequence>
<reference evidence="3 4" key="1">
    <citation type="submission" date="2021-06" db="EMBL/GenBank/DDBJ databases">
        <authorList>
            <person name="Palmer J.M."/>
        </authorList>
    </citation>
    <scope>NUCLEOTIDE SEQUENCE [LARGE SCALE GENOMIC DNA]</scope>
    <source>
        <strain evidence="4">if_2019</strain>
        <tissue evidence="3">Muscle</tissue>
    </source>
</reference>
<feature type="non-terminal residue" evidence="3">
    <location>
        <position position="55"/>
    </location>
</feature>
<feature type="chain" id="PRO_5047300530" evidence="2">
    <location>
        <begin position="19"/>
        <end position="55"/>
    </location>
</feature>
<keyword evidence="1" id="KW-0175">Coiled coil</keyword>
<protein>
    <submittedName>
        <fullName evidence="3">Uncharacterized protein</fullName>
    </submittedName>
</protein>
<accession>A0ABV0SSV8</accession>
<dbReference type="Proteomes" id="UP001482620">
    <property type="component" value="Unassembled WGS sequence"/>
</dbReference>
<evidence type="ECO:0000313" key="3">
    <source>
        <dbReference type="EMBL" id="MEQ2223639.1"/>
    </source>
</evidence>
<feature type="coiled-coil region" evidence="1">
    <location>
        <begin position="18"/>
        <end position="55"/>
    </location>
</feature>
<keyword evidence="4" id="KW-1185">Reference proteome</keyword>
<organism evidence="3 4">
    <name type="scientific">Ilyodon furcidens</name>
    <name type="common">goldbreast splitfin</name>
    <dbReference type="NCBI Taxonomy" id="33524"/>
    <lineage>
        <taxon>Eukaryota</taxon>
        <taxon>Metazoa</taxon>
        <taxon>Chordata</taxon>
        <taxon>Craniata</taxon>
        <taxon>Vertebrata</taxon>
        <taxon>Euteleostomi</taxon>
        <taxon>Actinopterygii</taxon>
        <taxon>Neopterygii</taxon>
        <taxon>Teleostei</taxon>
        <taxon>Neoteleostei</taxon>
        <taxon>Acanthomorphata</taxon>
        <taxon>Ovalentaria</taxon>
        <taxon>Atherinomorphae</taxon>
        <taxon>Cyprinodontiformes</taxon>
        <taxon>Goodeidae</taxon>
        <taxon>Ilyodon</taxon>
    </lineage>
</organism>